<name>A0AB34C0K3_9PSED</name>
<reference evidence="2 3" key="1">
    <citation type="submission" date="2019-09" db="EMBL/GenBank/DDBJ databases">
        <authorList>
            <person name="Vacheron J."/>
            <person name="Dubost A."/>
            <person name="Prigent-Combaret C."/>
            <person name="Muller D."/>
        </authorList>
    </citation>
    <scope>NUCLEOTIDE SEQUENCE [LARGE SCALE GENOMIC DNA]</scope>
    <source>
        <strain evidence="2 3">JV497</strain>
    </source>
</reference>
<dbReference type="InterPro" id="IPR039422">
    <property type="entry name" value="MarR/SlyA-like"/>
</dbReference>
<dbReference type="GO" id="GO:0006950">
    <property type="term" value="P:response to stress"/>
    <property type="evidence" value="ECO:0007669"/>
    <property type="project" value="TreeGrafter"/>
</dbReference>
<dbReference type="Proteomes" id="UP000323924">
    <property type="component" value="Unassembled WGS sequence"/>
</dbReference>
<dbReference type="SMART" id="SM00347">
    <property type="entry name" value="HTH_MARR"/>
    <property type="match status" value="1"/>
</dbReference>
<sequence length="172" mass="19047">MNKSADPILESVMVTKDLKDRPLKRSPEGSVLTDLILTIFKVNADLLAAGNAVTHDITIISVRWQLLTAVSVTPKTAAQIGREIGLSRQGTLWNVQELVDHGLVELIHNPDHRRAKLVSLTKQGHEKLAEITDYQIAWVNSLAVNFEKLDLELAVDVLSQLRNCLRVADAEV</sequence>
<dbReference type="Gene3D" id="1.10.10.10">
    <property type="entry name" value="Winged helix-like DNA-binding domain superfamily/Winged helix DNA-binding domain"/>
    <property type="match status" value="1"/>
</dbReference>
<dbReference type="InterPro" id="IPR036390">
    <property type="entry name" value="WH_DNA-bd_sf"/>
</dbReference>
<dbReference type="GO" id="GO:0003700">
    <property type="term" value="F:DNA-binding transcription factor activity"/>
    <property type="evidence" value="ECO:0007669"/>
    <property type="project" value="InterPro"/>
</dbReference>
<evidence type="ECO:0000259" key="1">
    <source>
        <dbReference type="SMART" id="SM00347"/>
    </source>
</evidence>
<dbReference type="AlphaFoldDB" id="A0AB34C0K3"/>
<dbReference type="PANTHER" id="PTHR33164">
    <property type="entry name" value="TRANSCRIPTIONAL REGULATOR, MARR FAMILY"/>
    <property type="match status" value="1"/>
</dbReference>
<dbReference type="Pfam" id="PF12802">
    <property type="entry name" value="MarR_2"/>
    <property type="match status" value="1"/>
</dbReference>
<organism evidence="2 3">
    <name type="scientific">Pseudomonas chlororaphis</name>
    <dbReference type="NCBI Taxonomy" id="587753"/>
    <lineage>
        <taxon>Bacteria</taxon>
        <taxon>Pseudomonadati</taxon>
        <taxon>Pseudomonadota</taxon>
        <taxon>Gammaproteobacteria</taxon>
        <taxon>Pseudomonadales</taxon>
        <taxon>Pseudomonadaceae</taxon>
        <taxon>Pseudomonas</taxon>
    </lineage>
</organism>
<comment type="caution">
    <text evidence="2">The sequence shown here is derived from an EMBL/GenBank/DDBJ whole genome shotgun (WGS) entry which is preliminary data.</text>
</comment>
<gene>
    <name evidence="2" type="ORF">F2A38_23450</name>
</gene>
<dbReference type="InterPro" id="IPR036388">
    <property type="entry name" value="WH-like_DNA-bd_sf"/>
</dbReference>
<dbReference type="EMBL" id="VWPC01000021">
    <property type="protein sequence ID" value="KAA5839807.1"/>
    <property type="molecule type" value="Genomic_DNA"/>
</dbReference>
<proteinExistence type="predicted"/>
<feature type="domain" description="HTH marR-type" evidence="1">
    <location>
        <begin position="52"/>
        <end position="151"/>
    </location>
</feature>
<dbReference type="InterPro" id="IPR000835">
    <property type="entry name" value="HTH_MarR-typ"/>
</dbReference>
<dbReference type="SUPFAM" id="SSF46785">
    <property type="entry name" value="Winged helix' DNA-binding domain"/>
    <property type="match status" value="1"/>
</dbReference>
<accession>A0AB34C0K3</accession>
<evidence type="ECO:0000313" key="2">
    <source>
        <dbReference type="EMBL" id="KAA5839807.1"/>
    </source>
</evidence>
<evidence type="ECO:0000313" key="3">
    <source>
        <dbReference type="Proteomes" id="UP000323924"/>
    </source>
</evidence>
<dbReference type="PANTHER" id="PTHR33164:SF43">
    <property type="entry name" value="HTH-TYPE TRANSCRIPTIONAL REPRESSOR YETL"/>
    <property type="match status" value="1"/>
</dbReference>
<protein>
    <submittedName>
        <fullName evidence="2">Winged helix-turn-helix transcriptional regulator</fullName>
    </submittedName>
</protein>